<dbReference type="GO" id="GO:1990269">
    <property type="term" value="F:RNA polymerase II C-terminal domain phosphoserine binding"/>
    <property type="evidence" value="ECO:0007669"/>
    <property type="project" value="TreeGrafter"/>
</dbReference>
<dbReference type="Pfam" id="PF04004">
    <property type="entry name" value="Leo1"/>
    <property type="match status" value="1"/>
</dbReference>
<comment type="caution">
    <text evidence="2">The sequence shown here is derived from an EMBL/GenBank/DDBJ whole genome shotgun (WGS) entry which is preliminary data.</text>
</comment>
<dbReference type="AlphaFoldDB" id="A0A836GZ36"/>
<dbReference type="EMBL" id="JAFHKP010000035">
    <property type="protein sequence ID" value="KAG5467410.1"/>
    <property type="molecule type" value="Genomic_DNA"/>
</dbReference>
<feature type="region of interest" description="Disordered" evidence="1">
    <location>
        <begin position="1"/>
        <end position="25"/>
    </location>
</feature>
<feature type="compositionally biased region" description="Basic and acidic residues" evidence="1">
    <location>
        <begin position="403"/>
        <end position="421"/>
    </location>
</feature>
<dbReference type="PANTHER" id="PTHR23146:SF0">
    <property type="entry name" value="RNA POLYMERASE-ASSOCIATED PROTEIN LEO1"/>
    <property type="match status" value="1"/>
</dbReference>
<dbReference type="OrthoDB" id="20844at2759"/>
<name>A0A836GZ36_LEIEN</name>
<organism evidence="2 3">
    <name type="scientific">Leishmania enriettii</name>
    <dbReference type="NCBI Taxonomy" id="5663"/>
    <lineage>
        <taxon>Eukaryota</taxon>
        <taxon>Discoba</taxon>
        <taxon>Euglenozoa</taxon>
        <taxon>Kinetoplastea</taxon>
        <taxon>Metakinetoplastina</taxon>
        <taxon>Trypanosomatida</taxon>
        <taxon>Trypanosomatidae</taxon>
        <taxon>Leishmaniinae</taxon>
        <taxon>Leishmania</taxon>
    </lineage>
</organism>
<dbReference type="KEGG" id="lenr:94168339"/>
<dbReference type="PANTHER" id="PTHR23146">
    <property type="entry name" value="LEO1 PROTEIN"/>
    <property type="match status" value="1"/>
</dbReference>
<sequence>MQYQSASEPAERTAPTPDVPEASSPLAAATATGFDEDDVLTHAGGAHAPAATALTMQALFGPIFQVEELDKAAAKDPGLIDTRSILHDLFGGAIREDDVHLFQEERYGIEVLAREMKMNKDVLVYEEGARYFGSAGADVLRADQNVPFTLLESSLPARWRENRERTMTPSWLLDMPVIFPNRQTLHADPRPCDPSTCAYLESNKFMLYTPSNVLRWSVNEKGVSSNSRVVHWSDGSITMHIGSDVLTLLPSQESTLHLLGEPLEVSKAGMEIEAVIASTVPEKHLTARLGEAVSIEAALAQERRQREVENRRRDLPYVGFPMPPIDWAHPRKGRTIQEEFVREEYEMREREMKRRIKDGRPMTLAEQLQLEARLQDRVTGTSTEELQAEREDQLRKAALRAAQRAENRGQKRSRFDRDLDLHGCSGMGQGTSVDPFLRDRGDGGALDRDEEVSEADSFEQQLADMYARNNASETRAVGGDRGRKSEPSSSRYDGLASSLRALLAHIPMNAEAFASVDGTLAFLSMNDTPEDVVRSEVPKMLAEVAAELPTVSTLRVEEELAALFPGEL</sequence>
<dbReference type="RefSeq" id="XP_067688932.1">
    <property type="nucleotide sequence ID" value="XM_067832829.1"/>
</dbReference>
<keyword evidence="3" id="KW-1185">Reference proteome</keyword>
<evidence type="ECO:0000256" key="1">
    <source>
        <dbReference type="SAM" id="MobiDB-lite"/>
    </source>
</evidence>
<dbReference type="GO" id="GO:0006368">
    <property type="term" value="P:transcription elongation by RNA polymerase II"/>
    <property type="evidence" value="ECO:0007669"/>
    <property type="project" value="InterPro"/>
</dbReference>
<dbReference type="InterPro" id="IPR007149">
    <property type="entry name" value="Leo1"/>
</dbReference>
<evidence type="ECO:0008006" key="4">
    <source>
        <dbReference type="Google" id="ProtNLM"/>
    </source>
</evidence>
<dbReference type="GeneID" id="94168339"/>
<dbReference type="GO" id="GO:0032968">
    <property type="term" value="P:positive regulation of transcription elongation by RNA polymerase II"/>
    <property type="evidence" value="ECO:0007669"/>
    <property type="project" value="TreeGrafter"/>
</dbReference>
<dbReference type="GO" id="GO:0016593">
    <property type="term" value="C:Cdc73/Paf1 complex"/>
    <property type="evidence" value="ECO:0007669"/>
    <property type="project" value="InterPro"/>
</dbReference>
<evidence type="ECO:0000313" key="3">
    <source>
        <dbReference type="Proteomes" id="UP000674179"/>
    </source>
</evidence>
<accession>A0A836GZ36</accession>
<reference evidence="2 3" key="1">
    <citation type="submission" date="2021-02" db="EMBL/GenBank/DDBJ databases">
        <title>Leishmania (Mundinia) enrietti genome sequencing and assembly.</title>
        <authorList>
            <person name="Almutairi H."/>
            <person name="Gatherer D."/>
        </authorList>
    </citation>
    <scope>NUCLEOTIDE SEQUENCE [LARGE SCALE GENOMIC DNA]</scope>
    <source>
        <strain evidence="2">CUR178</strain>
    </source>
</reference>
<feature type="region of interest" description="Disordered" evidence="1">
    <location>
        <begin position="402"/>
        <end position="491"/>
    </location>
</feature>
<protein>
    <recommendedName>
        <fullName evidence="4">RNA polymerase-associated protein LEO1</fullName>
    </recommendedName>
</protein>
<proteinExistence type="predicted"/>
<feature type="compositionally biased region" description="Acidic residues" evidence="1">
    <location>
        <begin position="448"/>
        <end position="457"/>
    </location>
</feature>
<dbReference type="Proteomes" id="UP000674179">
    <property type="component" value="Chromosome 35"/>
</dbReference>
<feature type="compositionally biased region" description="Basic and acidic residues" evidence="1">
    <location>
        <begin position="436"/>
        <end position="447"/>
    </location>
</feature>
<evidence type="ECO:0000313" key="2">
    <source>
        <dbReference type="EMBL" id="KAG5467410.1"/>
    </source>
</evidence>
<gene>
    <name evidence="2" type="ORF">CUR178_01053</name>
</gene>